<comment type="caution">
    <text evidence="2">The sequence shown here is derived from an EMBL/GenBank/DDBJ whole genome shotgun (WGS) entry which is preliminary data.</text>
</comment>
<dbReference type="STRING" id="1337093.MBELCI_0634"/>
<dbReference type="eggNOG" id="COG0526">
    <property type="taxonomic scope" value="Bacteria"/>
</dbReference>
<protein>
    <submittedName>
        <fullName evidence="2">Regulatory protein SoxS</fullName>
    </submittedName>
</protein>
<dbReference type="Gene3D" id="3.40.30.10">
    <property type="entry name" value="Glutaredoxin"/>
    <property type="match status" value="1"/>
</dbReference>
<keyword evidence="1" id="KW-0732">Signal</keyword>
<evidence type="ECO:0000313" key="2">
    <source>
        <dbReference type="EMBL" id="GAD54582.1"/>
    </source>
</evidence>
<evidence type="ECO:0000313" key="3">
    <source>
        <dbReference type="Proteomes" id="UP000016566"/>
    </source>
</evidence>
<dbReference type="RefSeq" id="WP_021692690.1">
    <property type="nucleotide sequence ID" value="NZ_BATB01000004.1"/>
</dbReference>
<accession>U2Z0G4</accession>
<dbReference type="AlphaFoldDB" id="U2Z0G4"/>
<sequence>MSRVAAIFLGLFMALQPGPLPAALELVMVEQAGCPWCARWNEEIGPIYPKTEEGEAAPLRRIDIGALPGEMELGGKVVFTPTFLLVEDGRELGRIEGYPGEDFFWSLLARLLGETPGASLVPQDPPG</sequence>
<keyword evidence="3" id="KW-1185">Reference proteome</keyword>
<feature type="signal peptide" evidence="1">
    <location>
        <begin position="1"/>
        <end position="22"/>
    </location>
</feature>
<proteinExistence type="predicted"/>
<evidence type="ECO:0000256" key="1">
    <source>
        <dbReference type="SAM" id="SignalP"/>
    </source>
</evidence>
<gene>
    <name evidence="2" type="ORF">MBELCI_0634</name>
</gene>
<feature type="chain" id="PRO_5004636781" evidence="1">
    <location>
        <begin position="23"/>
        <end position="127"/>
    </location>
</feature>
<organism evidence="2 3">
    <name type="scientific">Limimaricola cinnabarinus LL-001</name>
    <dbReference type="NCBI Taxonomy" id="1337093"/>
    <lineage>
        <taxon>Bacteria</taxon>
        <taxon>Pseudomonadati</taxon>
        <taxon>Pseudomonadota</taxon>
        <taxon>Alphaproteobacteria</taxon>
        <taxon>Rhodobacterales</taxon>
        <taxon>Paracoccaceae</taxon>
        <taxon>Limimaricola</taxon>
    </lineage>
</organism>
<reference evidence="2" key="1">
    <citation type="journal article" date="2013" name="Genome Announc.">
        <title>Draft Genome Sequence of Loktanella cinnabarina LL-001T, Isolated from Deep-Sea Floor Sediment.</title>
        <authorList>
            <person name="Nishi S."/>
            <person name="Tsubouchi T."/>
            <person name="Takaki Y."/>
            <person name="Koyanagi R."/>
            <person name="Satoh N."/>
            <person name="Maruyama T."/>
            <person name="Hatada Y."/>
        </authorList>
    </citation>
    <scope>NUCLEOTIDE SEQUENCE [LARGE SCALE GENOMIC DNA]</scope>
    <source>
        <strain evidence="2">LL-001</strain>
    </source>
</reference>
<dbReference type="OrthoDB" id="7362982at2"/>
<name>U2Z0G4_9RHOB</name>
<dbReference type="InterPro" id="IPR036249">
    <property type="entry name" value="Thioredoxin-like_sf"/>
</dbReference>
<dbReference type="Proteomes" id="UP000016566">
    <property type="component" value="Unassembled WGS sequence"/>
</dbReference>
<dbReference type="SUPFAM" id="SSF52833">
    <property type="entry name" value="Thioredoxin-like"/>
    <property type="match status" value="1"/>
</dbReference>
<dbReference type="EMBL" id="BATB01000004">
    <property type="protein sequence ID" value="GAD54582.1"/>
    <property type="molecule type" value="Genomic_DNA"/>
</dbReference>